<keyword evidence="4" id="KW-0411">Iron-sulfur</keyword>
<dbReference type="Pfam" id="PF04055">
    <property type="entry name" value="Radical_SAM"/>
    <property type="match status" value="1"/>
</dbReference>
<comment type="caution">
    <text evidence="6">The sequence shown here is derived from an EMBL/GenBank/DDBJ whole genome shotgun (WGS) entry which is preliminary data.</text>
</comment>
<organism evidence="6 7">
    <name type="scientific">Candidatus Avacidaminococcus intestinavium</name>
    <dbReference type="NCBI Taxonomy" id="2840684"/>
    <lineage>
        <taxon>Bacteria</taxon>
        <taxon>Bacillati</taxon>
        <taxon>Bacillota</taxon>
        <taxon>Negativicutes</taxon>
        <taxon>Acidaminococcales</taxon>
        <taxon>Acidaminococcaceae</taxon>
        <taxon>Acidaminococcaceae incertae sedis</taxon>
        <taxon>Candidatus Avacidaminococcus</taxon>
    </lineage>
</organism>
<dbReference type="EMBL" id="DVNI01000001">
    <property type="protein sequence ID" value="HIU63411.1"/>
    <property type="molecule type" value="Genomic_DNA"/>
</dbReference>
<reference evidence="6" key="1">
    <citation type="submission" date="2020-10" db="EMBL/GenBank/DDBJ databases">
        <authorList>
            <person name="Gilroy R."/>
        </authorList>
    </citation>
    <scope>NUCLEOTIDE SEQUENCE</scope>
    <source>
        <strain evidence="6">CHK160-1198</strain>
    </source>
</reference>
<sequence>MRLKDFLEQLDDENKLLLLGRDTDNPLADAFDSKRTVHAGLGGQLVQPTEMQKTWGSLLDAPAPAIDKQLVYIHIPFCQTKCLYCAFFQNASNQAAEDYYIDCLIKDIKRECNKPRLRDSLIHAVFFGGGTPSSLSAFNVARLLQAVKESFNLANDYEMTMEGRIHDLVPEKIEAWINGGVNRVSLGVQSFDTKVRRQMARIDSKEEVLRRIGLLRATQQCSIVVDLIYGMPDQTLDVWEEDLKTLELADVDGFDLYQLNVFEGSDLNVAVQNNKLSSPATTAQQSQMYAFAQEYLSKRAYTRLSACHWRRDNRERSLYNTLVKRGYNIYPFGCGAGGNIDGYSTMLQRNIKTYQEGIEKGDKPLMALIKQPTVQKIIGAVLGQIEQGYIDLHSLVKLNPLLEELVEVFTIWEKRGLLAYNGVLYRLTIAGQFWQVNLAQSTLECIQALLLDKSDTVKQGVAAQDSKVSTCNDDNKKMLTLLQELYPEVPVEELQKMLMKMPAHVRSMLNGMPKVMLKQMLNSMGPEKLQEMMGKAKQQE</sequence>
<dbReference type="InterPro" id="IPR006638">
    <property type="entry name" value="Elp3/MiaA/NifB-like_rSAM"/>
</dbReference>
<dbReference type="PROSITE" id="PS51918">
    <property type="entry name" value="RADICAL_SAM"/>
    <property type="match status" value="1"/>
</dbReference>
<dbReference type="Gene3D" id="3.20.20.70">
    <property type="entry name" value="Aldolase class I"/>
    <property type="match status" value="1"/>
</dbReference>
<evidence type="ECO:0000256" key="3">
    <source>
        <dbReference type="ARBA" id="ARBA00023004"/>
    </source>
</evidence>
<evidence type="ECO:0000313" key="7">
    <source>
        <dbReference type="Proteomes" id="UP000824099"/>
    </source>
</evidence>
<keyword evidence="6" id="KW-0808">Transferase</keyword>
<dbReference type="SFLD" id="SFLDS00029">
    <property type="entry name" value="Radical_SAM"/>
    <property type="match status" value="1"/>
</dbReference>
<dbReference type="SMART" id="SM00729">
    <property type="entry name" value="Elp3"/>
    <property type="match status" value="1"/>
</dbReference>
<dbReference type="InterPro" id="IPR007197">
    <property type="entry name" value="rSAM"/>
</dbReference>
<dbReference type="NCBIfam" id="TIGR04107">
    <property type="entry name" value="rSAM_HutW"/>
    <property type="match status" value="1"/>
</dbReference>
<evidence type="ECO:0000256" key="2">
    <source>
        <dbReference type="ARBA" id="ARBA00022723"/>
    </source>
</evidence>
<evidence type="ECO:0000259" key="5">
    <source>
        <dbReference type="PROSITE" id="PS51918"/>
    </source>
</evidence>
<dbReference type="SFLD" id="SFLDF00311">
    <property type="entry name" value="heme_degradation_proteins_(Hut"/>
    <property type="match status" value="1"/>
</dbReference>
<evidence type="ECO:0000256" key="4">
    <source>
        <dbReference type="ARBA" id="ARBA00023014"/>
    </source>
</evidence>
<name>A0A9D1SKD2_9FIRM</name>
<dbReference type="InterPro" id="IPR034505">
    <property type="entry name" value="Coproporphyrinogen-III_oxidase"/>
</dbReference>
<dbReference type="PANTHER" id="PTHR13932:SF9">
    <property type="entry name" value="COPROPORPHYRINOGEN III OXIDASE"/>
    <property type="match status" value="1"/>
</dbReference>
<dbReference type="GO" id="GO:0006779">
    <property type="term" value="P:porphyrin-containing compound biosynthetic process"/>
    <property type="evidence" value="ECO:0007669"/>
    <property type="project" value="TreeGrafter"/>
</dbReference>
<dbReference type="GO" id="GO:0032259">
    <property type="term" value="P:methylation"/>
    <property type="evidence" value="ECO:0007669"/>
    <property type="project" value="UniProtKB-KW"/>
</dbReference>
<dbReference type="AlphaFoldDB" id="A0A9D1SKD2"/>
<gene>
    <name evidence="6" type="ORF">IAB06_00005</name>
</gene>
<evidence type="ECO:0000313" key="6">
    <source>
        <dbReference type="EMBL" id="HIU63411.1"/>
    </source>
</evidence>
<feature type="domain" description="Radical SAM core" evidence="5">
    <location>
        <begin position="63"/>
        <end position="299"/>
    </location>
</feature>
<dbReference type="GO" id="GO:0008168">
    <property type="term" value="F:methyltransferase activity"/>
    <property type="evidence" value="ECO:0007669"/>
    <property type="project" value="UniProtKB-KW"/>
</dbReference>
<dbReference type="PANTHER" id="PTHR13932">
    <property type="entry name" value="COPROPORPHYRINIGEN III OXIDASE"/>
    <property type="match status" value="1"/>
</dbReference>
<dbReference type="GO" id="GO:0046872">
    <property type="term" value="F:metal ion binding"/>
    <property type="evidence" value="ECO:0007669"/>
    <property type="project" value="UniProtKB-KW"/>
</dbReference>
<accession>A0A9D1SKD2</accession>
<dbReference type="GO" id="GO:0005737">
    <property type="term" value="C:cytoplasm"/>
    <property type="evidence" value="ECO:0007669"/>
    <property type="project" value="TreeGrafter"/>
</dbReference>
<dbReference type="GO" id="GO:0051539">
    <property type="term" value="F:4 iron, 4 sulfur cluster binding"/>
    <property type="evidence" value="ECO:0007669"/>
    <property type="project" value="TreeGrafter"/>
</dbReference>
<keyword evidence="3" id="KW-0408">Iron</keyword>
<dbReference type="SUPFAM" id="SSF102114">
    <property type="entry name" value="Radical SAM enzymes"/>
    <property type="match status" value="1"/>
</dbReference>
<keyword evidence="1" id="KW-0949">S-adenosyl-L-methionine</keyword>
<dbReference type="InterPro" id="IPR013785">
    <property type="entry name" value="Aldolase_TIM"/>
</dbReference>
<protein>
    <submittedName>
        <fullName evidence="6">Heme anaerobic degradation radical SAM methyltransferase ChuW/HutW</fullName>
    </submittedName>
</protein>
<keyword evidence="6" id="KW-0489">Methyltransferase</keyword>
<dbReference type="InterPro" id="IPR026332">
    <property type="entry name" value="HutW"/>
</dbReference>
<keyword evidence="2" id="KW-0479">Metal-binding</keyword>
<reference evidence="6" key="2">
    <citation type="journal article" date="2021" name="PeerJ">
        <title>Extensive microbial diversity within the chicken gut microbiome revealed by metagenomics and culture.</title>
        <authorList>
            <person name="Gilroy R."/>
            <person name="Ravi A."/>
            <person name="Getino M."/>
            <person name="Pursley I."/>
            <person name="Horton D.L."/>
            <person name="Alikhan N.F."/>
            <person name="Baker D."/>
            <person name="Gharbi K."/>
            <person name="Hall N."/>
            <person name="Watson M."/>
            <person name="Adriaenssens E.M."/>
            <person name="Foster-Nyarko E."/>
            <person name="Jarju S."/>
            <person name="Secka A."/>
            <person name="Antonio M."/>
            <person name="Oren A."/>
            <person name="Chaudhuri R.R."/>
            <person name="La Ragione R."/>
            <person name="Hildebrand F."/>
            <person name="Pallen M.J."/>
        </authorList>
    </citation>
    <scope>NUCLEOTIDE SEQUENCE</scope>
    <source>
        <strain evidence="6">CHK160-1198</strain>
    </source>
</reference>
<dbReference type="Proteomes" id="UP000824099">
    <property type="component" value="Unassembled WGS sequence"/>
</dbReference>
<proteinExistence type="predicted"/>
<evidence type="ECO:0000256" key="1">
    <source>
        <dbReference type="ARBA" id="ARBA00022691"/>
    </source>
</evidence>
<dbReference type="InterPro" id="IPR058240">
    <property type="entry name" value="rSAM_sf"/>
</dbReference>
<dbReference type="SFLD" id="SFLDG01065">
    <property type="entry name" value="anaerobic_coproporphyrinogen-I"/>
    <property type="match status" value="1"/>
</dbReference>